<dbReference type="EMBL" id="MN738920">
    <property type="protein sequence ID" value="QHT31442.1"/>
    <property type="molecule type" value="Genomic_DNA"/>
</dbReference>
<feature type="region of interest" description="Disordered" evidence="1">
    <location>
        <begin position="295"/>
        <end position="337"/>
    </location>
</feature>
<evidence type="ECO:0000313" key="2">
    <source>
        <dbReference type="EMBL" id="QHT31442.1"/>
    </source>
</evidence>
<protein>
    <recommendedName>
        <fullName evidence="3">Cytidyltransferase-like domain-containing protein</fullName>
    </recommendedName>
</protein>
<evidence type="ECO:0008006" key="3">
    <source>
        <dbReference type="Google" id="ProtNLM"/>
    </source>
</evidence>
<feature type="compositionally biased region" description="Basic residues" evidence="1">
    <location>
        <begin position="303"/>
        <end position="337"/>
    </location>
</feature>
<dbReference type="SUPFAM" id="SSF52374">
    <property type="entry name" value="Nucleotidylyl transferase"/>
    <property type="match status" value="1"/>
</dbReference>
<dbReference type="InterPro" id="IPR014729">
    <property type="entry name" value="Rossmann-like_a/b/a_fold"/>
</dbReference>
<dbReference type="AlphaFoldDB" id="A0A6C0ERU0"/>
<evidence type="ECO:0000256" key="1">
    <source>
        <dbReference type="SAM" id="MobiDB-lite"/>
    </source>
</evidence>
<sequence length="337" mass="38221">MSINYTNNNTIIFTLARMNPPTPGHLHLIEQLIEEAIKINVDHVYIILSKTNDNNENPISCSEKINILGANKDIIDSMSAVLIKQMIMKITQDQTIDQSDKNIKISRLSQMNVIPLCVPNIKGATPFSALGNLIYNMGEINDINLFLIIGDDRADMLDNIASGFYMKNPRIHSINGIVLGRTDMASYKKLTQQQLQMIDMKTVPISAFSASFVRNLVKYGLKDKFTDVYSPYLNLDKINELYLEIENGIHNLPDNKKKETPSKPLKYIYPLIKGQSVLDVPVTTSELQLGKNKLPYDAENTPAKKRRLSGGRKTKKFNKKLKKNNRKSKKPNRKSRK</sequence>
<dbReference type="Gene3D" id="3.40.50.620">
    <property type="entry name" value="HUPs"/>
    <property type="match status" value="1"/>
</dbReference>
<name>A0A6C0ERU0_9ZZZZ</name>
<reference evidence="2" key="1">
    <citation type="journal article" date="2020" name="Nature">
        <title>Giant virus diversity and host interactions through global metagenomics.</title>
        <authorList>
            <person name="Schulz F."/>
            <person name="Roux S."/>
            <person name="Paez-Espino D."/>
            <person name="Jungbluth S."/>
            <person name="Walsh D.A."/>
            <person name="Denef V.J."/>
            <person name="McMahon K.D."/>
            <person name="Konstantinidis K.T."/>
            <person name="Eloe-Fadrosh E.A."/>
            <person name="Kyrpides N.C."/>
            <person name="Woyke T."/>
        </authorList>
    </citation>
    <scope>NUCLEOTIDE SEQUENCE</scope>
    <source>
        <strain evidence="2">GVMAG-M-3300009155-2</strain>
    </source>
</reference>
<proteinExistence type="predicted"/>
<accession>A0A6C0ERU0</accession>
<organism evidence="2">
    <name type="scientific">viral metagenome</name>
    <dbReference type="NCBI Taxonomy" id="1070528"/>
    <lineage>
        <taxon>unclassified sequences</taxon>
        <taxon>metagenomes</taxon>
        <taxon>organismal metagenomes</taxon>
    </lineage>
</organism>